<protein>
    <recommendedName>
        <fullName evidence="8">Autoinducer 2 import system permease protein LsrD</fullName>
    </recommendedName>
</protein>
<feature type="transmembrane region" description="Helical" evidence="9">
    <location>
        <begin position="88"/>
        <end position="110"/>
    </location>
</feature>
<feature type="transmembrane region" description="Helical" evidence="9">
    <location>
        <begin position="12"/>
        <end position="30"/>
    </location>
</feature>
<proteinExistence type="predicted"/>
<dbReference type="Pfam" id="PF02653">
    <property type="entry name" value="BPD_transp_2"/>
    <property type="match status" value="1"/>
</dbReference>
<feature type="transmembrane region" description="Helical" evidence="9">
    <location>
        <begin position="290"/>
        <end position="308"/>
    </location>
</feature>
<feature type="transmembrane region" description="Helical" evidence="9">
    <location>
        <begin position="50"/>
        <end position="76"/>
    </location>
</feature>
<gene>
    <name evidence="10" type="ORF">OCV61_14450</name>
</gene>
<keyword evidence="4" id="KW-0997">Cell inner membrane</keyword>
<keyword evidence="3" id="KW-1003">Cell membrane</keyword>
<accession>A0ABT2TWY5</accession>
<keyword evidence="6 9" id="KW-1133">Transmembrane helix</keyword>
<name>A0ABT2TWY5_9FIRM</name>
<keyword evidence="2" id="KW-0813">Transport</keyword>
<evidence type="ECO:0000256" key="1">
    <source>
        <dbReference type="ARBA" id="ARBA00004651"/>
    </source>
</evidence>
<evidence type="ECO:0000256" key="4">
    <source>
        <dbReference type="ARBA" id="ARBA00022519"/>
    </source>
</evidence>
<evidence type="ECO:0000256" key="6">
    <source>
        <dbReference type="ARBA" id="ARBA00022989"/>
    </source>
</evidence>
<organism evidence="10 11">
    <name type="scientific">Blautia ammoniilytica</name>
    <dbReference type="NCBI Taxonomy" id="2981782"/>
    <lineage>
        <taxon>Bacteria</taxon>
        <taxon>Bacillati</taxon>
        <taxon>Bacillota</taxon>
        <taxon>Clostridia</taxon>
        <taxon>Lachnospirales</taxon>
        <taxon>Lachnospiraceae</taxon>
        <taxon>Blautia</taxon>
    </lineage>
</organism>
<evidence type="ECO:0000256" key="3">
    <source>
        <dbReference type="ARBA" id="ARBA00022475"/>
    </source>
</evidence>
<dbReference type="PANTHER" id="PTHR32196">
    <property type="entry name" value="ABC TRANSPORTER PERMEASE PROTEIN YPHD-RELATED-RELATED"/>
    <property type="match status" value="1"/>
</dbReference>
<evidence type="ECO:0000256" key="5">
    <source>
        <dbReference type="ARBA" id="ARBA00022692"/>
    </source>
</evidence>
<keyword evidence="11" id="KW-1185">Reference proteome</keyword>
<evidence type="ECO:0000256" key="9">
    <source>
        <dbReference type="SAM" id="Phobius"/>
    </source>
</evidence>
<reference evidence="10 11" key="1">
    <citation type="journal article" date="2021" name="ISME Commun">
        <title>Automated analysis of genomic sequences facilitates high-throughput and comprehensive description of bacteria.</title>
        <authorList>
            <person name="Hitch T.C.A."/>
        </authorList>
    </citation>
    <scope>NUCLEOTIDE SEQUENCE [LARGE SCALE GENOMIC DNA]</scope>
    <source>
        <strain evidence="10 11">Sanger_23</strain>
    </source>
</reference>
<dbReference type="EMBL" id="JAOQJL010000034">
    <property type="protein sequence ID" value="MCU6766587.1"/>
    <property type="molecule type" value="Genomic_DNA"/>
</dbReference>
<dbReference type="PANTHER" id="PTHR32196:SF71">
    <property type="entry name" value="AUTOINDUCER 2 IMPORT SYSTEM PERMEASE PROTEIN LSRD"/>
    <property type="match status" value="1"/>
</dbReference>
<sequence length="318" mass="33803">MKQKKFSLSNLSQYMVVISIVLVFLVFTILNPTFISAYSLQNLLVEVSPLVLLAGGLSFIIFTGGIDLGSGAMVSATCVISGLYVSRFGNWIIPIMVVIGVFLGMLNGVIVTKLKIPSFIVTLCTQNLWAFIALYFCPNGSVAVGMEYRKEISWMTSKIAGIPIIFLFAVVVVILLYIFQQYTPSGRAIFAVGANIRSTRLAGVDTDKAQIMAFVVSGACSSLAGALYAYKQKSAVPTIGDALTLSAIASIALGGTSMAGGRGSVLRTTIGVITITAITSGLNMMGVDPLWKDIIIGVILIVAVYLNSDTKGRDIIVK</sequence>
<feature type="transmembrane region" description="Helical" evidence="9">
    <location>
        <begin position="159"/>
        <end position="179"/>
    </location>
</feature>
<feature type="transmembrane region" description="Helical" evidence="9">
    <location>
        <begin position="116"/>
        <end position="138"/>
    </location>
</feature>
<dbReference type="InterPro" id="IPR001851">
    <property type="entry name" value="ABC_transp_permease"/>
</dbReference>
<keyword evidence="7 9" id="KW-0472">Membrane</keyword>
<keyword evidence="5 9" id="KW-0812">Transmembrane</keyword>
<evidence type="ECO:0000256" key="8">
    <source>
        <dbReference type="ARBA" id="ARBA00039381"/>
    </source>
</evidence>
<feature type="transmembrane region" description="Helical" evidence="9">
    <location>
        <begin position="211"/>
        <end position="230"/>
    </location>
</feature>
<evidence type="ECO:0000313" key="11">
    <source>
        <dbReference type="Proteomes" id="UP001652409"/>
    </source>
</evidence>
<comment type="caution">
    <text evidence="10">The sequence shown here is derived from an EMBL/GenBank/DDBJ whole genome shotgun (WGS) entry which is preliminary data.</text>
</comment>
<dbReference type="Proteomes" id="UP001652409">
    <property type="component" value="Unassembled WGS sequence"/>
</dbReference>
<evidence type="ECO:0000256" key="2">
    <source>
        <dbReference type="ARBA" id="ARBA00022448"/>
    </source>
</evidence>
<dbReference type="CDD" id="cd06579">
    <property type="entry name" value="TM_PBP1_transp_AraH_like"/>
    <property type="match status" value="1"/>
</dbReference>
<dbReference type="RefSeq" id="WP_158422396.1">
    <property type="nucleotide sequence ID" value="NZ_JAOQJL010000034.1"/>
</dbReference>
<evidence type="ECO:0000313" key="10">
    <source>
        <dbReference type="EMBL" id="MCU6766587.1"/>
    </source>
</evidence>
<comment type="subcellular location">
    <subcellularLocation>
        <location evidence="1">Cell membrane</location>
        <topology evidence="1">Multi-pass membrane protein</topology>
    </subcellularLocation>
</comment>
<evidence type="ECO:0000256" key="7">
    <source>
        <dbReference type="ARBA" id="ARBA00023136"/>
    </source>
</evidence>